<dbReference type="InterPro" id="IPR052239">
    <property type="entry name" value="Ser/Thr-specific_kinases"/>
</dbReference>
<evidence type="ECO:0000256" key="10">
    <source>
        <dbReference type="SAM" id="MobiDB-lite"/>
    </source>
</evidence>
<evidence type="ECO:0000259" key="11">
    <source>
        <dbReference type="PROSITE" id="PS50011"/>
    </source>
</evidence>
<evidence type="ECO:0000256" key="2">
    <source>
        <dbReference type="ARBA" id="ARBA00022527"/>
    </source>
</evidence>
<evidence type="ECO:0000256" key="7">
    <source>
        <dbReference type="ARBA" id="ARBA00047899"/>
    </source>
</evidence>
<comment type="catalytic activity">
    <reaction evidence="7">
        <text>L-threonyl-[protein] + ATP = O-phospho-L-threonyl-[protein] + ADP + H(+)</text>
        <dbReference type="Rhea" id="RHEA:46608"/>
        <dbReference type="Rhea" id="RHEA-COMP:11060"/>
        <dbReference type="Rhea" id="RHEA-COMP:11605"/>
        <dbReference type="ChEBI" id="CHEBI:15378"/>
        <dbReference type="ChEBI" id="CHEBI:30013"/>
        <dbReference type="ChEBI" id="CHEBI:30616"/>
        <dbReference type="ChEBI" id="CHEBI:61977"/>
        <dbReference type="ChEBI" id="CHEBI:456216"/>
        <dbReference type="EC" id="2.7.11.1"/>
    </reaction>
</comment>
<organism evidence="12 13">
    <name type="scientific">Ceraceosorus bombacis</name>
    <dbReference type="NCBI Taxonomy" id="401625"/>
    <lineage>
        <taxon>Eukaryota</taxon>
        <taxon>Fungi</taxon>
        <taxon>Dikarya</taxon>
        <taxon>Basidiomycota</taxon>
        <taxon>Ustilaginomycotina</taxon>
        <taxon>Exobasidiomycetes</taxon>
        <taxon>Ceraceosorales</taxon>
        <taxon>Ceraceosoraceae</taxon>
        <taxon>Ceraceosorus</taxon>
    </lineage>
</organism>
<reference evidence="12 13" key="1">
    <citation type="submission" date="2014-09" db="EMBL/GenBank/DDBJ databases">
        <authorList>
            <person name="Magalhaes I.L.F."/>
            <person name="Oliveira U."/>
            <person name="Santos F.R."/>
            <person name="Vidigal T.H.D.A."/>
            <person name="Brescovit A.D."/>
            <person name="Santos A.J."/>
        </authorList>
    </citation>
    <scope>NUCLEOTIDE SEQUENCE [LARGE SCALE GENOMIC DNA]</scope>
</reference>
<comment type="catalytic activity">
    <reaction evidence="8">
        <text>L-seryl-[protein] + ATP = O-phospho-L-seryl-[protein] + ADP + H(+)</text>
        <dbReference type="Rhea" id="RHEA:17989"/>
        <dbReference type="Rhea" id="RHEA-COMP:9863"/>
        <dbReference type="Rhea" id="RHEA-COMP:11604"/>
        <dbReference type="ChEBI" id="CHEBI:15378"/>
        <dbReference type="ChEBI" id="CHEBI:29999"/>
        <dbReference type="ChEBI" id="CHEBI:30616"/>
        <dbReference type="ChEBI" id="CHEBI:83421"/>
        <dbReference type="ChEBI" id="CHEBI:456216"/>
        <dbReference type="EC" id="2.7.11.1"/>
    </reaction>
</comment>
<dbReference type="SUPFAM" id="SSF56112">
    <property type="entry name" value="Protein kinase-like (PK-like)"/>
    <property type="match status" value="2"/>
</dbReference>
<evidence type="ECO:0000256" key="6">
    <source>
        <dbReference type="ARBA" id="ARBA00022840"/>
    </source>
</evidence>
<keyword evidence="4 9" id="KW-0547">Nucleotide-binding</keyword>
<dbReference type="InterPro" id="IPR000719">
    <property type="entry name" value="Prot_kinase_dom"/>
</dbReference>
<feature type="compositionally biased region" description="Polar residues" evidence="10">
    <location>
        <begin position="274"/>
        <end position="285"/>
    </location>
</feature>
<dbReference type="GO" id="GO:0006624">
    <property type="term" value="P:vacuolar protein processing"/>
    <property type="evidence" value="ECO:0007669"/>
    <property type="project" value="TreeGrafter"/>
</dbReference>
<dbReference type="GO" id="GO:0005773">
    <property type="term" value="C:vacuole"/>
    <property type="evidence" value="ECO:0007669"/>
    <property type="project" value="GOC"/>
</dbReference>
<protein>
    <recommendedName>
        <fullName evidence="1">non-specific serine/threonine protein kinase</fullName>
        <ecNumber evidence="1">2.7.11.1</ecNumber>
    </recommendedName>
</protein>
<evidence type="ECO:0000256" key="3">
    <source>
        <dbReference type="ARBA" id="ARBA00022679"/>
    </source>
</evidence>
<dbReference type="AlphaFoldDB" id="A0A0P1BPM0"/>
<evidence type="ECO:0000256" key="9">
    <source>
        <dbReference type="PROSITE-ProRule" id="PRU10141"/>
    </source>
</evidence>
<evidence type="ECO:0000313" key="12">
    <source>
        <dbReference type="EMBL" id="CEH18505.1"/>
    </source>
</evidence>
<dbReference type="SMART" id="SM00220">
    <property type="entry name" value="S_TKc"/>
    <property type="match status" value="1"/>
</dbReference>
<sequence>MSGYGAVGGGGASGATLAEQFQDAIHALGSSIPSCCAPALNMLPGSLASMLGSSGHASSLIAGGSGAPGSSGLAAGGTLKLNGRSLNIIRLLGEGGFSFVYLARDKASGRDFALKQMRCPSGTPTLRLALAEIETTRRFRSPHIIRLLDSCVEQTADGHIVYLFLPLFRGNAQDEINARAVRGESANEKHVLLVFRGAARGLKAMHQYRLPNVGAQREQQEAQMEDAESHDQQLPVPVSHDDEDDSDSRRLIDGHEGADDEDDGSYPPKPRPEMTTSSLQMNNEQETGREGDLVPWAHRDIKPANIMIAQERQADGTLAEPVAVLMDFGSALRGRIHIKSRREAIMQQDLAAEHSSMPYRAPELFDVKTDAKLDERVDIWSLGATLFAHLYGYSPFETPQIVEQGGSVAMTVQTGTWKFPEPASSAHSQATKDIIRRCLVLDPKKRPDIDEVLELTEKALRALA</sequence>
<dbReference type="GO" id="GO:0005524">
    <property type="term" value="F:ATP binding"/>
    <property type="evidence" value="ECO:0007669"/>
    <property type="project" value="UniProtKB-UniRule"/>
</dbReference>
<dbReference type="OrthoDB" id="248923at2759"/>
<dbReference type="PANTHER" id="PTHR45998">
    <property type="entry name" value="SERINE/THREONINE-PROTEIN KINASE 16"/>
    <property type="match status" value="1"/>
</dbReference>
<feature type="domain" description="Protein kinase" evidence="11">
    <location>
        <begin position="86"/>
        <end position="460"/>
    </location>
</feature>
<dbReference type="Gene3D" id="1.10.510.10">
    <property type="entry name" value="Transferase(Phosphotransferase) domain 1"/>
    <property type="match status" value="2"/>
</dbReference>
<evidence type="ECO:0000256" key="1">
    <source>
        <dbReference type="ARBA" id="ARBA00012513"/>
    </source>
</evidence>
<proteinExistence type="predicted"/>
<dbReference type="PROSITE" id="PS00107">
    <property type="entry name" value="PROTEIN_KINASE_ATP"/>
    <property type="match status" value="1"/>
</dbReference>
<keyword evidence="5 12" id="KW-0418">Kinase</keyword>
<dbReference type="Pfam" id="PF00069">
    <property type="entry name" value="Pkinase"/>
    <property type="match status" value="2"/>
</dbReference>
<feature type="compositionally biased region" description="Basic and acidic residues" evidence="10">
    <location>
        <begin position="247"/>
        <end position="257"/>
    </location>
</feature>
<dbReference type="GO" id="GO:0005794">
    <property type="term" value="C:Golgi apparatus"/>
    <property type="evidence" value="ECO:0007669"/>
    <property type="project" value="TreeGrafter"/>
</dbReference>
<dbReference type="EC" id="2.7.11.1" evidence="1"/>
<dbReference type="InterPro" id="IPR017441">
    <property type="entry name" value="Protein_kinase_ATP_BS"/>
</dbReference>
<evidence type="ECO:0000313" key="13">
    <source>
        <dbReference type="Proteomes" id="UP000054845"/>
    </source>
</evidence>
<keyword evidence="2" id="KW-0723">Serine/threonine-protein kinase</keyword>
<keyword evidence="13" id="KW-1185">Reference proteome</keyword>
<feature type="binding site" evidence="9">
    <location>
        <position position="115"/>
    </location>
    <ligand>
        <name>ATP</name>
        <dbReference type="ChEBI" id="CHEBI:30616"/>
    </ligand>
</feature>
<dbReference type="GO" id="GO:0032889">
    <property type="term" value="P:regulation of vacuole fusion, non-autophagic"/>
    <property type="evidence" value="ECO:0007669"/>
    <property type="project" value="TreeGrafter"/>
</dbReference>
<dbReference type="InterPro" id="IPR011009">
    <property type="entry name" value="Kinase-like_dom_sf"/>
</dbReference>
<dbReference type="PROSITE" id="PS50011">
    <property type="entry name" value="PROTEIN_KINASE_DOM"/>
    <property type="match status" value="1"/>
</dbReference>
<feature type="region of interest" description="Disordered" evidence="10">
    <location>
        <begin position="214"/>
        <end position="289"/>
    </location>
</feature>
<evidence type="ECO:0000256" key="8">
    <source>
        <dbReference type="ARBA" id="ARBA00048679"/>
    </source>
</evidence>
<evidence type="ECO:0000256" key="4">
    <source>
        <dbReference type="ARBA" id="ARBA00022741"/>
    </source>
</evidence>
<dbReference type="GO" id="GO:0004674">
    <property type="term" value="F:protein serine/threonine kinase activity"/>
    <property type="evidence" value="ECO:0007669"/>
    <property type="project" value="UniProtKB-KW"/>
</dbReference>
<dbReference type="PANTHER" id="PTHR45998:SF2">
    <property type="entry name" value="SERINE_THREONINE-PROTEIN KINASE 16"/>
    <property type="match status" value="1"/>
</dbReference>
<keyword evidence="6 9" id="KW-0067">ATP-binding</keyword>
<evidence type="ECO:0000256" key="5">
    <source>
        <dbReference type="ARBA" id="ARBA00022777"/>
    </source>
</evidence>
<accession>A0A0P1BPM0</accession>
<name>A0A0P1BPM0_9BASI</name>
<dbReference type="EMBL" id="CCYA01000275">
    <property type="protein sequence ID" value="CEH18505.1"/>
    <property type="molecule type" value="Genomic_DNA"/>
</dbReference>
<dbReference type="STRING" id="401625.A0A0P1BPM0"/>
<dbReference type="Proteomes" id="UP000054845">
    <property type="component" value="Unassembled WGS sequence"/>
</dbReference>
<keyword evidence="3" id="KW-0808">Transferase</keyword>